<reference evidence="6 7" key="1">
    <citation type="submission" date="2009-01" db="EMBL/GenBank/DDBJ databases">
        <authorList>
            <person name="Fulton L."/>
            <person name="Clifton S."/>
            <person name="Fulton B."/>
            <person name="Xu J."/>
            <person name="Minx P."/>
            <person name="Pepin K.H."/>
            <person name="Johnson M."/>
            <person name="Bhonagiri V."/>
            <person name="Nash W.E."/>
            <person name="Mardis E.R."/>
            <person name="Wilson R.K."/>
        </authorList>
    </citation>
    <scope>NUCLEOTIDE SEQUENCE [LARGE SCALE GENOMIC DNA]</scope>
    <source>
        <strain evidence="7">DSM 10507 / JCM 14656 / S5a33</strain>
    </source>
</reference>
<feature type="domain" description="Sigma-54 factor interaction" evidence="5">
    <location>
        <begin position="1"/>
        <end position="59"/>
    </location>
</feature>
<dbReference type="Pfam" id="PF02954">
    <property type="entry name" value="HTH_8"/>
    <property type="match status" value="1"/>
</dbReference>
<dbReference type="GO" id="GO:0006355">
    <property type="term" value="P:regulation of DNA-templated transcription"/>
    <property type="evidence" value="ECO:0007669"/>
    <property type="project" value="InterPro"/>
</dbReference>
<keyword evidence="7" id="KW-1185">Reference proteome</keyword>
<dbReference type="EMBL" id="ACBZ01000175">
    <property type="protein sequence ID" value="EEG47849.1"/>
    <property type="molecule type" value="Genomic_DNA"/>
</dbReference>
<dbReference type="PANTHER" id="PTHR32071">
    <property type="entry name" value="TRANSCRIPTIONAL REGULATORY PROTEIN"/>
    <property type="match status" value="1"/>
</dbReference>
<dbReference type="AlphaFoldDB" id="C0CQX1"/>
<name>C0CQX1_BLAHS</name>
<organism evidence="6 7">
    <name type="scientific">Blautia hydrogenotrophica (strain DSM 10507 / JCM 14656 / S5a33)</name>
    <name type="common">Ruminococcus hydrogenotrophicus</name>
    <dbReference type="NCBI Taxonomy" id="476272"/>
    <lineage>
        <taxon>Bacteria</taxon>
        <taxon>Bacillati</taxon>
        <taxon>Bacillota</taxon>
        <taxon>Clostridia</taxon>
        <taxon>Lachnospirales</taxon>
        <taxon>Lachnospiraceae</taxon>
        <taxon>Blautia</taxon>
    </lineage>
</organism>
<dbReference type="HOGENOM" id="CLU_000445_0_7_9"/>
<dbReference type="InterPro" id="IPR002197">
    <property type="entry name" value="HTH_Fis"/>
</dbReference>
<evidence type="ECO:0000256" key="3">
    <source>
        <dbReference type="ARBA" id="ARBA00023015"/>
    </source>
</evidence>
<proteinExistence type="predicted"/>
<dbReference type="eggNOG" id="COG2204">
    <property type="taxonomic scope" value="Bacteria"/>
</dbReference>
<dbReference type="PATRIC" id="fig|476272.21.peg.1411"/>
<evidence type="ECO:0000256" key="2">
    <source>
        <dbReference type="ARBA" id="ARBA00022840"/>
    </source>
</evidence>
<keyword evidence="4" id="KW-0804">Transcription</keyword>
<accession>C0CQX1</accession>
<dbReference type="InterPro" id="IPR009057">
    <property type="entry name" value="Homeodomain-like_sf"/>
</dbReference>
<dbReference type="Pfam" id="PF25601">
    <property type="entry name" value="AAA_lid_14"/>
    <property type="match status" value="1"/>
</dbReference>
<dbReference type="GO" id="GO:0005524">
    <property type="term" value="F:ATP binding"/>
    <property type="evidence" value="ECO:0007669"/>
    <property type="project" value="UniProtKB-KW"/>
</dbReference>
<dbReference type="InterPro" id="IPR058031">
    <property type="entry name" value="AAA_lid_NorR"/>
</dbReference>
<gene>
    <name evidence="6" type="ORF">RUMHYD_03284</name>
</gene>
<sequence length="138" mass="15983">MRERKEDIGIIASGLLPQINERMHTHVSSLEEDVLKRMQTFAWRGNIRELRNTLEKMVLNVQYGTIKMEDVAFIFEEMERKSHSAKSAGGLREVCTLAEMEKKMIQQALQEEEGNQTKAAIRLGIDRSTLYRKISKML</sequence>
<dbReference type="InterPro" id="IPR002078">
    <property type="entry name" value="Sigma_54_int"/>
</dbReference>
<dbReference type="Proteomes" id="UP000003100">
    <property type="component" value="Unassembled WGS sequence"/>
</dbReference>
<evidence type="ECO:0000256" key="1">
    <source>
        <dbReference type="ARBA" id="ARBA00022741"/>
    </source>
</evidence>
<keyword evidence="3" id="KW-0805">Transcription regulation</keyword>
<dbReference type="PROSITE" id="PS50045">
    <property type="entry name" value="SIGMA54_INTERACT_4"/>
    <property type="match status" value="1"/>
</dbReference>
<keyword evidence="2" id="KW-0067">ATP-binding</keyword>
<reference evidence="6 7" key="2">
    <citation type="submission" date="2009-02" db="EMBL/GenBank/DDBJ databases">
        <title>Draft genome sequence of Blautia hydrogenotrophica DSM 10507 (Ruminococcus hydrogenotrophicus DSM 10507).</title>
        <authorList>
            <person name="Sudarsanam P."/>
            <person name="Ley R."/>
            <person name="Guruge J."/>
            <person name="Turnbaugh P.J."/>
            <person name="Mahowald M."/>
            <person name="Liep D."/>
            <person name="Gordon J."/>
        </authorList>
    </citation>
    <scope>NUCLEOTIDE SEQUENCE [LARGE SCALE GENOMIC DNA]</scope>
    <source>
        <strain evidence="7">DSM 10507 / JCM 14656 / S5a33</strain>
    </source>
</reference>
<dbReference type="Gene3D" id="1.10.10.60">
    <property type="entry name" value="Homeodomain-like"/>
    <property type="match status" value="1"/>
</dbReference>
<evidence type="ECO:0000259" key="5">
    <source>
        <dbReference type="PROSITE" id="PS50045"/>
    </source>
</evidence>
<keyword evidence="1" id="KW-0547">Nucleotide-binding</keyword>
<evidence type="ECO:0000313" key="6">
    <source>
        <dbReference type="EMBL" id="EEG47849.1"/>
    </source>
</evidence>
<dbReference type="Gene3D" id="1.10.8.60">
    <property type="match status" value="1"/>
</dbReference>
<evidence type="ECO:0000313" key="7">
    <source>
        <dbReference type="Proteomes" id="UP000003100"/>
    </source>
</evidence>
<dbReference type="SUPFAM" id="SSF46689">
    <property type="entry name" value="Homeodomain-like"/>
    <property type="match status" value="1"/>
</dbReference>
<dbReference type="GO" id="GO:0043565">
    <property type="term" value="F:sequence-specific DNA binding"/>
    <property type="evidence" value="ECO:0007669"/>
    <property type="project" value="InterPro"/>
</dbReference>
<dbReference type="PRINTS" id="PR01590">
    <property type="entry name" value="HTHFIS"/>
</dbReference>
<evidence type="ECO:0000256" key="4">
    <source>
        <dbReference type="ARBA" id="ARBA00023163"/>
    </source>
</evidence>
<protein>
    <recommendedName>
        <fullName evidence="5">Sigma-54 factor interaction domain-containing protein</fullName>
    </recommendedName>
</protein>